<keyword evidence="2" id="KW-0732">Signal</keyword>
<dbReference type="AlphaFoldDB" id="A0A556MNR4"/>
<gene>
    <name evidence="3" type="ORF">FO442_14155</name>
</gene>
<sequence>MKRVLFTMMLAFVAVIGANTAVAQEVQNGAKIEFAKETHDYGNIKYGANGTCTFTFTNTGNAPLIISNAKGSCGCTVPEWPKEPIAPGAKGVITVKYDTKRSGAINKNVTITSNAVNEPTKVIRIKGNVAPQPEGTSPVNEGGAPSAH</sequence>
<evidence type="ECO:0000256" key="1">
    <source>
        <dbReference type="SAM" id="MobiDB-lite"/>
    </source>
</evidence>
<dbReference type="InterPro" id="IPR011467">
    <property type="entry name" value="DUF1573"/>
</dbReference>
<dbReference type="OrthoDB" id="826619at2"/>
<evidence type="ECO:0000313" key="3">
    <source>
        <dbReference type="EMBL" id="TSJ41601.1"/>
    </source>
</evidence>
<name>A0A556MNR4_9FLAO</name>
<keyword evidence="4" id="KW-1185">Reference proteome</keyword>
<organism evidence="3 4">
    <name type="scientific">Fluviicola chungangensis</name>
    <dbReference type="NCBI Taxonomy" id="2597671"/>
    <lineage>
        <taxon>Bacteria</taxon>
        <taxon>Pseudomonadati</taxon>
        <taxon>Bacteroidota</taxon>
        <taxon>Flavobacteriia</taxon>
        <taxon>Flavobacteriales</taxon>
        <taxon>Crocinitomicaceae</taxon>
        <taxon>Fluviicola</taxon>
    </lineage>
</organism>
<dbReference type="PANTHER" id="PTHR37833">
    <property type="entry name" value="LIPOPROTEIN-RELATED"/>
    <property type="match status" value="1"/>
</dbReference>
<feature type="signal peptide" evidence="2">
    <location>
        <begin position="1"/>
        <end position="23"/>
    </location>
</feature>
<proteinExistence type="predicted"/>
<dbReference type="Pfam" id="PF07610">
    <property type="entry name" value="DUF1573"/>
    <property type="match status" value="1"/>
</dbReference>
<feature type="region of interest" description="Disordered" evidence="1">
    <location>
        <begin position="127"/>
        <end position="148"/>
    </location>
</feature>
<dbReference type="RefSeq" id="WP_144333860.1">
    <property type="nucleotide sequence ID" value="NZ_VLPL01000007.1"/>
</dbReference>
<evidence type="ECO:0000256" key="2">
    <source>
        <dbReference type="SAM" id="SignalP"/>
    </source>
</evidence>
<evidence type="ECO:0000313" key="4">
    <source>
        <dbReference type="Proteomes" id="UP000316008"/>
    </source>
</evidence>
<dbReference type="PANTHER" id="PTHR37833:SF1">
    <property type="entry name" value="SIGNAL PEPTIDE PROTEIN"/>
    <property type="match status" value="1"/>
</dbReference>
<comment type="caution">
    <text evidence="3">The sequence shown here is derived from an EMBL/GenBank/DDBJ whole genome shotgun (WGS) entry which is preliminary data.</text>
</comment>
<dbReference type="InterPro" id="IPR013783">
    <property type="entry name" value="Ig-like_fold"/>
</dbReference>
<dbReference type="Gene3D" id="2.60.40.10">
    <property type="entry name" value="Immunoglobulins"/>
    <property type="match status" value="1"/>
</dbReference>
<dbReference type="Proteomes" id="UP000316008">
    <property type="component" value="Unassembled WGS sequence"/>
</dbReference>
<dbReference type="EMBL" id="VLPL01000007">
    <property type="protein sequence ID" value="TSJ41601.1"/>
    <property type="molecule type" value="Genomic_DNA"/>
</dbReference>
<feature type="chain" id="PRO_5021708612" evidence="2">
    <location>
        <begin position="24"/>
        <end position="148"/>
    </location>
</feature>
<protein>
    <submittedName>
        <fullName evidence="3">DUF1573 domain-containing protein</fullName>
    </submittedName>
</protein>
<accession>A0A556MNR4</accession>
<reference evidence="3 4" key="1">
    <citation type="submission" date="2019-07" db="EMBL/GenBank/DDBJ databases">
        <authorList>
            <person name="Huq M.A."/>
        </authorList>
    </citation>
    <scope>NUCLEOTIDE SEQUENCE [LARGE SCALE GENOMIC DNA]</scope>
    <source>
        <strain evidence="3 4">MAH-3</strain>
    </source>
</reference>